<gene>
    <name evidence="3" type="ORF">BGZ70_008992</name>
</gene>
<evidence type="ECO:0000259" key="2">
    <source>
        <dbReference type="SMART" id="SM01083"/>
    </source>
</evidence>
<dbReference type="Pfam" id="PF10197">
    <property type="entry name" value="Cir_N"/>
    <property type="match status" value="1"/>
</dbReference>
<feature type="compositionally biased region" description="Basic and acidic residues" evidence="1">
    <location>
        <begin position="163"/>
        <end position="177"/>
    </location>
</feature>
<sequence>MNILPHKSWHVYSQKNRDKVRRDEAKAEDEQKQIQDRSIAADREHRLALLRERAQKRQSNAIGGEVPEKEHSQTDDGSPAAEDTMALVRSQDSSVKKQHVNFWADLETQDTKSKKGNPEREAEEKRKQEKWDRTIAMHLDSGIKGPKPWYTSLHAGSMHSSRRRGDDKEFTKVREDPLNNMKALLDKRDKAHRERSKSPTSKSRLRIQDVNKRISSVGHQKLLLLFRGN</sequence>
<feature type="compositionally biased region" description="Basic and acidic residues" evidence="1">
    <location>
        <begin position="109"/>
        <end position="135"/>
    </location>
</feature>
<accession>A0A9P6M174</accession>
<dbReference type="PANTHER" id="PTHR22093:SF0">
    <property type="entry name" value="LEUKOCYTE RECEPTOR CLUSTER MEMBER 1"/>
    <property type="match status" value="1"/>
</dbReference>
<keyword evidence="4" id="KW-1185">Reference proteome</keyword>
<organism evidence="3 4">
    <name type="scientific">Mortierella alpina</name>
    <name type="common">Oleaginous fungus</name>
    <name type="synonym">Mortierella renispora</name>
    <dbReference type="NCBI Taxonomy" id="64518"/>
    <lineage>
        <taxon>Eukaryota</taxon>
        <taxon>Fungi</taxon>
        <taxon>Fungi incertae sedis</taxon>
        <taxon>Mucoromycota</taxon>
        <taxon>Mortierellomycotina</taxon>
        <taxon>Mortierellomycetes</taxon>
        <taxon>Mortierellales</taxon>
        <taxon>Mortierellaceae</taxon>
        <taxon>Mortierella</taxon>
    </lineage>
</organism>
<dbReference type="OrthoDB" id="2159131at2759"/>
<dbReference type="InterPro" id="IPR039875">
    <property type="entry name" value="LENG1-like"/>
</dbReference>
<protein>
    <recommendedName>
        <fullName evidence="2">CBF1-interacting co-repressor CIR N-terminal domain-containing protein</fullName>
    </recommendedName>
</protein>
<evidence type="ECO:0000313" key="4">
    <source>
        <dbReference type="Proteomes" id="UP000738359"/>
    </source>
</evidence>
<reference evidence="3" key="1">
    <citation type="journal article" date="2020" name="Fungal Divers.">
        <title>Resolving the Mortierellaceae phylogeny through synthesis of multi-gene phylogenetics and phylogenomics.</title>
        <authorList>
            <person name="Vandepol N."/>
            <person name="Liber J."/>
            <person name="Desiro A."/>
            <person name="Na H."/>
            <person name="Kennedy M."/>
            <person name="Barry K."/>
            <person name="Grigoriev I.V."/>
            <person name="Miller A.N."/>
            <person name="O'Donnell K."/>
            <person name="Stajich J.E."/>
            <person name="Bonito G."/>
        </authorList>
    </citation>
    <scope>NUCLEOTIDE SEQUENCE</scope>
    <source>
        <strain evidence="3">CK1249</strain>
    </source>
</reference>
<dbReference type="PANTHER" id="PTHR22093">
    <property type="entry name" value="LEUKOCYTE RECEPTOR CLUSTER LRC MEMBER 1"/>
    <property type="match status" value="1"/>
</dbReference>
<feature type="compositionally biased region" description="Basic and acidic residues" evidence="1">
    <location>
        <begin position="15"/>
        <end position="55"/>
    </location>
</feature>
<proteinExistence type="predicted"/>
<dbReference type="Proteomes" id="UP000738359">
    <property type="component" value="Unassembled WGS sequence"/>
</dbReference>
<evidence type="ECO:0000313" key="3">
    <source>
        <dbReference type="EMBL" id="KAF9959029.1"/>
    </source>
</evidence>
<comment type="caution">
    <text evidence="3">The sequence shown here is derived from an EMBL/GenBank/DDBJ whole genome shotgun (WGS) entry which is preliminary data.</text>
</comment>
<dbReference type="SMART" id="SM01083">
    <property type="entry name" value="Cir_N"/>
    <property type="match status" value="1"/>
</dbReference>
<name>A0A9P6M174_MORAP</name>
<dbReference type="InterPro" id="IPR019339">
    <property type="entry name" value="CIR_N_dom"/>
</dbReference>
<dbReference type="EMBL" id="JAAAHY010000695">
    <property type="protein sequence ID" value="KAF9959029.1"/>
    <property type="molecule type" value="Genomic_DNA"/>
</dbReference>
<feature type="domain" description="CBF1-interacting co-repressor CIR N-terminal" evidence="2">
    <location>
        <begin position="8"/>
        <end position="44"/>
    </location>
</feature>
<evidence type="ECO:0000256" key="1">
    <source>
        <dbReference type="SAM" id="MobiDB-lite"/>
    </source>
</evidence>
<feature type="region of interest" description="Disordered" evidence="1">
    <location>
        <begin position="1"/>
        <end position="209"/>
    </location>
</feature>
<dbReference type="AlphaFoldDB" id="A0A9P6M174"/>